<dbReference type="GO" id="GO:0006744">
    <property type="term" value="P:ubiquinone biosynthetic process"/>
    <property type="evidence" value="ECO:0007669"/>
    <property type="project" value="InterPro"/>
</dbReference>
<evidence type="ECO:0000313" key="2">
    <source>
        <dbReference type="Proteomes" id="UP001152795"/>
    </source>
</evidence>
<gene>
    <name evidence="1" type="ORF">PACLA_8A088983</name>
</gene>
<dbReference type="Pfam" id="PF05019">
    <property type="entry name" value="Coq4"/>
    <property type="match status" value="1"/>
</dbReference>
<name>A0A7D9E667_PARCT</name>
<dbReference type="AlphaFoldDB" id="A0A7D9E667"/>
<feature type="non-terminal residue" evidence="1">
    <location>
        <position position="1"/>
    </location>
</feature>
<keyword evidence="2" id="KW-1185">Reference proteome</keyword>
<organism evidence="1 2">
    <name type="scientific">Paramuricea clavata</name>
    <name type="common">Red gorgonian</name>
    <name type="synonym">Violescent sea-whip</name>
    <dbReference type="NCBI Taxonomy" id="317549"/>
    <lineage>
        <taxon>Eukaryota</taxon>
        <taxon>Metazoa</taxon>
        <taxon>Cnidaria</taxon>
        <taxon>Anthozoa</taxon>
        <taxon>Octocorallia</taxon>
        <taxon>Malacalcyonacea</taxon>
        <taxon>Plexauridae</taxon>
        <taxon>Paramuricea</taxon>
    </lineage>
</organism>
<sequence>ILGEITVKWFEMIQTGLPMCTFGSLLAPLRLERSQQEKLARIYIPWAVYTGYRANFFMNLYVEKHLDEPIDSLRYRLNVVPPPFVSKTNKKRSI</sequence>
<protein>
    <submittedName>
        <fullName evidence="1">Ubiquinone biosynthesis COQ4 homolog, mitochondrial-like isoform X1</fullName>
    </submittedName>
</protein>
<proteinExistence type="predicted"/>
<dbReference type="OrthoDB" id="4249at2759"/>
<reference evidence="1" key="1">
    <citation type="submission" date="2020-04" db="EMBL/GenBank/DDBJ databases">
        <authorList>
            <person name="Alioto T."/>
            <person name="Alioto T."/>
            <person name="Gomez Garrido J."/>
        </authorList>
    </citation>
    <scope>NUCLEOTIDE SEQUENCE</scope>
    <source>
        <strain evidence="1">A484AB</strain>
    </source>
</reference>
<dbReference type="PANTHER" id="PTHR12922">
    <property type="entry name" value="UBIQUINONE BIOSYNTHESIS PROTEIN"/>
    <property type="match status" value="1"/>
</dbReference>
<dbReference type="PANTHER" id="PTHR12922:SF7">
    <property type="entry name" value="UBIQUINONE BIOSYNTHESIS PROTEIN COQ4 HOMOLOG, MITOCHONDRIAL"/>
    <property type="match status" value="1"/>
</dbReference>
<dbReference type="Proteomes" id="UP001152795">
    <property type="component" value="Unassembled WGS sequence"/>
</dbReference>
<comment type="caution">
    <text evidence="1">The sequence shown here is derived from an EMBL/GenBank/DDBJ whole genome shotgun (WGS) entry which is preliminary data.</text>
</comment>
<evidence type="ECO:0000313" key="1">
    <source>
        <dbReference type="EMBL" id="CAB4002728.1"/>
    </source>
</evidence>
<dbReference type="InterPro" id="IPR007715">
    <property type="entry name" value="Coq4"/>
</dbReference>
<dbReference type="GO" id="GO:0005739">
    <property type="term" value="C:mitochondrion"/>
    <property type="evidence" value="ECO:0007669"/>
    <property type="project" value="TreeGrafter"/>
</dbReference>
<accession>A0A7D9E667</accession>
<dbReference type="EMBL" id="CACRXK020004434">
    <property type="protein sequence ID" value="CAB4002728.1"/>
    <property type="molecule type" value="Genomic_DNA"/>
</dbReference>
<keyword evidence="1" id="KW-0830">Ubiquinone</keyword>